<keyword evidence="5" id="KW-0378">Hydrolase</keyword>
<keyword evidence="12" id="KW-1185">Reference proteome</keyword>
<keyword evidence="6" id="KW-0862">Zinc</keyword>
<dbReference type="NCBIfam" id="TIGR00726">
    <property type="entry name" value="peptidoglycan editing factor PgeF"/>
    <property type="match status" value="1"/>
</dbReference>
<gene>
    <name evidence="11" type="primary">pgeF</name>
    <name evidence="11" type="ORF">AB4566_19210</name>
</gene>
<organism evidence="11 12">
    <name type="scientific">Vibrio gallaecicus</name>
    <dbReference type="NCBI Taxonomy" id="552386"/>
    <lineage>
        <taxon>Bacteria</taxon>
        <taxon>Pseudomonadati</taxon>
        <taxon>Pseudomonadota</taxon>
        <taxon>Gammaproteobacteria</taxon>
        <taxon>Vibrionales</taxon>
        <taxon>Vibrionaceae</taxon>
        <taxon>Vibrio</taxon>
    </lineage>
</organism>
<dbReference type="InterPro" id="IPR011324">
    <property type="entry name" value="Cytotoxic_necrot_fac-like_cat"/>
</dbReference>
<dbReference type="Proteomes" id="UP001570417">
    <property type="component" value="Unassembled WGS sequence"/>
</dbReference>
<dbReference type="InterPro" id="IPR038371">
    <property type="entry name" value="Cu_polyphenol_OxRdtase_sf"/>
</dbReference>
<dbReference type="SUPFAM" id="SSF64438">
    <property type="entry name" value="CNF1/YfiH-like putative cysteine hydrolases"/>
    <property type="match status" value="1"/>
</dbReference>
<evidence type="ECO:0000256" key="1">
    <source>
        <dbReference type="ARBA" id="ARBA00000553"/>
    </source>
</evidence>
<evidence type="ECO:0000256" key="9">
    <source>
        <dbReference type="ARBA" id="ARBA00049893"/>
    </source>
</evidence>
<dbReference type="InterPro" id="IPR003730">
    <property type="entry name" value="Cu_polyphenol_OxRdtase"/>
</dbReference>
<dbReference type="Pfam" id="PF02578">
    <property type="entry name" value="Cu-oxidase_4"/>
    <property type="match status" value="1"/>
</dbReference>
<comment type="catalytic activity">
    <reaction evidence="9">
        <text>S-methyl-5'-thioadenosine + phosphate = 5-(methylsulfanyl)-alpha-D-ribose 1-phosphate + adenine</text>
        <dbReference type="Rhea" id="RHEA:11852"/>
        <dbReference type="ChEBI" id="CHEBI:16708"/>
        <dbReference type="ChEBI" id="CHEBI:17509"/>
        <dbReference type="ChEBI" id="CHEBI:43474"/>
        <dbReference type="ChEBI" id="CHEBI:58533"/>
        <dbReference type="EC" id="2.4.2.28"/>
    </reaction>
    <physiologicalReaction direction="left-to-right" evidence="9">
        <dbReference type="Rhea" id="RHEA:11853"/>
    </physiologicalReaction>
</comment>
<name>A0ABV4NGY6_9VIBR</name>
<dbReference type="PANTHER" id="PTHR30616">
    <property type="entry name" value="UNCHARACTERIZED PROTEIN YFIH"/>
    <property type="match status" value="1"/>
</dbReference>
<evidence type="ECO:0000256" key="4">
    <source>
        <dbReference type="ARBA" id="ARBA00022723"/>
    </source>
</evidence>
<accession>A0ABV4NGY6</accession>
<comment type="similarity">
    <text evidence="2 10">Belongs to the purine nucleoside phosphorylase YfiH/LACC1 family.</text>
</comment>
<evidence type="ECO:0000313" key="12">
    <source>
        <dbReference type="Proteomes" id="UP001570417"/>
    </source>
</evidence>
<evidence type="ECO:0000256" key="3">
    <source>
        <dbReference type="ARBA" id="ARBA00022679"/>
    </source>
</evidence>
<dbReference type="Gene3D" id="3.60.140.10">
    <property type="entry name" value="CNF1/YfiH-like putative cysteine hydrolases"/>
    <property type="match status" value="1"/>
</dbReference>
<keyword evidence="4" id="KW-0479">Metal-binding</keyword>
<dbReference type="EMBL" id="JBFRUW010000082">
    <property type="protein sequence ID" value="MFA0570399.1"/>
    <property type="molecule type" value="Genomic_DNA"/>
</dbReference>
<dbReference type="PANTHER" id="PTHR30616:SF2">
    <property type="entry name" value="PURINE NUCLEOSIDE PHOSPHORYLASE LACC1"/>
    <property type="match status" value="1"/>
</dbReference>
<evidence type="ECO:0000256" key="8">
    <source>
        <dbReference type="ARBA" id="ARBA00048968"/>
    </source>
</evidence>
<comment type="caution">
    <text evidence="11">The sequence shown here is derived from an EMBL/GenBank/DDBJ whole genome shotgun (WGS) entry which is preliminary data.</text>
</comment>
<dbReference type="RefSeq" id="WP_372267836.1">
    <property type="nucleotide sequence ID" value="NZ_JBFRUW010000082.1"/>
</dbReference>
<evidence type="ECO:0000256" key="6">
    <source>
        <dbReference type="ARBA" id="ARBA00022833"/>
    </source>
</evidence>
<evidence type="ECO:0000256" key="2">
    <source>
        <dbReference type="ARBA" id="ARBA00007353"/>
    </source>
</evidence>
<dbReference type="CDD" id="cd16833">
    <property type="entry name" value="YfiH"/>
    <property type="match status" value="1"/>
</dbReference>
<evidence type="ECO:0000256" key="10">
    <source>
        <dbReference type="RuleBase" id="RU361274"/>
    </source>
</evidence>
<evidence type="ECO:0000313" key="11">
    <source>
        <dbReference type="EMBL" id="MFA0570399.1"/>
    </source>
</evidence>
<sequence>MSLIVPDWNSPSNVKAFSSTRVGGFSKDEYRGLNLGTHVGDDINLVQKNRKYLQCQEDMPSAPVWLNQTHSTHVVEVLKPTLEVLDADGAFSMSPGVVCSAMTADCLPVLLTNTSGTQVAAVHAGWRGLAGGIIENAIAKFKEHDPQSEIMAWLGPAIGPSVFEVGSDVVQAFVDFDSNAKAAFQTKPEQGKWLANMSQLARQRLNSVGVTEISDSNLCTYSDPELFYSYRRDGVTGRQATFIWMT</sequence>
<comment type="catalytic activity">
    <reaction evidence="1">
        <text>inosine + phosphate = alpha-D-ribose 1-phosphate + hypoxanthine</text>
        <dbReference type="Rhea" id="RHEA:27646"/>
        <dbReference type="ChEBI" id="CHEBI:17368"/>
        <dbReference type="ChEBI" id="CHEBI:17596"/>
        <dbReference type="ChEBI" id="CHEBI:43474"/>
        <dbReference type="ChEBI" id="CHEBI:57720"/>
        <dbReference type="EC" id="2.4.2.1"/>
    </reaction>
    <physiologicalReaction direction="left-to-right" evidence="1">
        <dbReference type="Rhea" id="RHEA:27647"/>
    </physiologicalReaction>
</comment>
<protein>
    <recommendedName>
        <fullName evidence="10">Purine nucleoside phosphorylase</fullName>
    </recommendedName>
</protein>
<keyword evidence="3" id="KW-0808">Transferase</keyword>
<proteinExistence type="inferred from homology"/>
<comment type="catalytic activity">
    <reaction evidence="8">
        <text>adenosine + phosphate = alpha-D-ribose 1-phosphate + adenine</text>
        <dbReference type="Rhea" id="RHEA:27642"/>
        <dbReference type="ChEBI" id="CHEBI:16335"/>
        <dbReference type="ChEBI" id="CHEBI:16708"/>
        <dbReference type="ChEBI" id="CHEBI:43474"/>
        <dbReference type="ChEBI" id="CHEBI:57720"/>
        <dbReference type="EC" id="2.4.2.1"/>
    </reaction>
    <physiologicalReaction direction="left-to-right" evidence="8">
        <dbReference type="Rhea" id="RHEA:27643"/>
    </physiologicalReaction>
</comment>
<evidence type="ECO:0000256" key="5">
    <source>
        <dbReference type="ARBA" id="ARBA00022801"/>
    </source>
</evidence>
<reference evidence="11 12" key="1">
    <citation type="journal article" date="2024" name="ISME J.">
        <title>Tailless and filamentous prophages are predominant in marine Vibrio.</title>
        <authorList>
            <person name="Steensen K."/>
            <person name="Seneca J."/>
            <person name="Bartlau N."/>
            <person name="Yu X.A."/>
            <person name="Hussain F.A."/>
            <person name="Polz M.F."/>
        </authorList>
    </citation>
    <scope>NUCLEOTIDE SEQUENCE [LARGE SCALE GENOMIC DNA]</scope>
    <source>
        <strain evidence="11 12">10N.222.51.A1</strain>
    </source>
</reference>
<evidence type="ECO:0000256" key="7">
    <source>
        <dbReference type="ARBA" id="ARBA00047989"/>
    </source>
</evidence>
<comment type="catalytic activity">
    <reaction evidence="7">
        <text>adenosine + H2O + H(+) = inosine + NH4(+)</text>
        <dbReference type="Rhea" id="RHEA:24408"/>
        <dbReference type="ChEBI" id="CHEBI:15377"/>
        <dbReference type="ChEBI" id="CHEBI:15378"/>
        <dbReference type="ChEBI" id="CHEBI:16335"/>
        <dbReference type="ChEBI" id="CHEBI:17596"/>
        <dbReference type="ChEBI" id="CHEBI:28938"/>
        <dbReference type="EC" id="3.5.4.4"/>
    </reaction>
    <physiologicalReaction direction="left-to-right" evidence="7">
        <dbReference type="Rhea" id="RHEA:24409"/>
    </physiologicalReaction>
</comment>